<dbReference type="OrthoDB" id="3643661at2759"/>
<dbReference type="Proteomes" id="UP000756132">
    <property type="component" value="Chromosome 10"/>
</dbReference>
<dbReference type="EMBL" id="CP090172">
    <property type="protein sequence ID" value="UJO23269.1"/>
    <property type="molecule type" value="Genomic_DNA"/>
</dbReference>
<dbReference type="RefSeq" id="XP_047767635.1">
    <property type="nucleotide sequence ID" value="XM_047910850.1"/>
</dbReference>
<reference evidence="2" key="1">
    <citation type="submission" date="2021-12" db="EMBL/GenBank/DDBJ databases">
        <authorList>
            <person name="Zaccaron A."/>
            <person name="Stergiopoulos I."/>
        </authorList>
    </citation>
    <scope>NUCLEOTIDE SEQUENCE</scope>
    <source>
        <strain evidence="2">Race5_Kim</strain>
    </source>
</reference>
<evidence type="ECO:0000256" key="1">
    <source>
        <dbReference type="SAM" id="Coils"/>
    </source>
</evidence>
<proteinExistence type="predicted"/>
<keyword evidence="3" id="KW-1185">Reference proteome</keyword>
<evidence type="ECO:0000313" key="2">
    <source>
        <dbReference type="EMBL" id="UJO23269.1"/>
    </source>
</evidence>
<reference evidence="2" key="2">
    <citation type="journal article" date="2022" name="Microb. Genom.">
        <title>A chromosome-scale genome assembly of the tomato pathogen Cladosporium fulvum reveals a compartmentalized genome architecture and the presence of a dispensable chromosome.</title>
        <authorList>
            <person name="Zaccaron A.Z."/>
            <person name="Chen L.H."/>
            <person name="Samaras A."/>
            <person name="Stergiopoulos I."/>
        </authorList>
    </citation>
    <scope>NUCLEOTIDE SEQUENCE</scope>
    <source>
        <strain evidence="2">Race5_Kim</strain>
    </source>
</reference>
<dbReference type="KEGG" id="ffu:CLAFUR5_11702"/>
<gene>
    <name evidence="2" type="ORF">CLAFUR5_11702</name>
</gene>
<sequence>MERIKQLQQRLAARQVLMAQLQAECAEIEADIAEVQQQLGINSGFRFLDLPRELRDIVYEFCLAKGKVFLPQQSHDEYDVRYLDRDSYEKPELQLLTNQVILTANDHQHLLSYGEAYERDSQLSLANVSQLSLADLAHRYLTNVSIALNQSNFRDGIERRKVTMRRFAQQTGDKKARILDDHFAWSEYMYAIIWKDWLDAIFVRPMKHVQIDVSNCYCHQGCCRLAKRFARSFRHIEGPDDGYDNHVFPEDALRVTELLGTKTRTERQKIRRALAHGLHALIVSEKLNSETPLTLRFTNAPVPKDGHVKEFLESHMLHRTVLCSR</sequence>
<keyword evidence="1" id="KW-0175">Coiled coil</keyword>
<protein>
    <submittedName>
        <fullName evidence="2">Uncharacterized protein</fullName>
    </submittedName>
</protein>
<accession>A0A9Q8PJ00</accession>
<dbReference type="AlphaFoldDB" id="A0A9Q8PJ00"/>
<feature type="coiled-coil region" evidence="1">
    <location>
        <begin position="4"/>
        <end position="38"/>
    </location>
</feature>
<evidence type="ECO:0000313" key="3">
    <source>
        <dbReference type="Proteomes" id="UP000756132"/>
    </source>
</evidence>
<name>A0A9Q8PJ00_PASFU</name>
<organism evidence="2 3">
    <name type="scientific">Passalora fulva</name>
    <name type="common">Tomato leaf mold</name>
    <name type="synonym">Cladosporium fulvum</name>
    <dbReference type="NCBI Taxonomy" id="5499"/>
    <lineage>
        <taxon>Eukaryota</taxon>
        <taxon>Fungi</taxon>
        <taxon>Dikarya</taxon>
        <taxon>Ascomycota</taxon>
        <taxon>Pezizomycotina</taxon>
        <taxon>Dothideomycetes</taxon>
        <taxon>Dothideomycetidae</taxon>
        <taxon>Mycosphaerellales</taxon>
        <taxon>Mycosphaerellaceae</taxon>
        <taxon>Fulvia</taxon>
    </lineage>
</organism>
<dbReference type="GeneID" id="71991580"/>